<gene>
    <name evidence="1" type="ORF">SAMN05216588_12463</name>
</gene>
<evidence type="ECO:0000313" key="2">
    <source>
        <dbReference type="Proteomes" id="UP000198606"/>
    </source>
</evidence>
<name>A0A1G8NC84_9GAMM</name>
<dbReference type="RefSeq" id="WP_208601363.1">
    <property type="nucleotide sequence ID" value="NZ_FNDG01000024.1"/>
</dbReference>
<reference evidence="1 2" key="1">
    <citation type="submission" date="2016-10" db="EMBL/GenBank/DDBJ databases">
        <authorList>
            <person name="de Groot N.N."/>
        </authorList>
    </citation>
    <scope>NUCLEOTIDE SEQUENCE [LARGE SCALE GENOMIC DNA]</scope>
    <source>
        <strain evidence="1 2">LMG 18387</strain>
    </source>
</reference>
<protein>
    <submittedName>
        <fullName evidence="1">Uncharacterized protein</fullName>
    </submittedName>
</protein>
<sequence>MADLPQYPHHLLPMPQQEGYAFTPVSPLLRTSMQSGRARQRRNYRSTPTEVPITWLFVSDAQAQLFEAWFQDALADGALWFEMQLKTPAGIQSYRCRFIEIYDGPALIGGRYWRFTSTLELRERPVIQGGWGLDYPEALRYMNFIDLTINREWPQSSYQVHMAVFDYSQNQEWPDA</sequence>
<evidence type="ECO:0000313" key="1">
    <source>
        <dbReference type="EMBL" id="SDI77745.1"/>
    </source>
</evidence>
<dbReference type="STRING" id="29435.SAMN05216588_12463"/>
<dbReference type="EMBL" id="FNDG01000024">
    <property type="protein sequence ID" value="SDI77745.1"/>
    <property type="molecule type" value="Genomic_DNA"/>
</dbReference>
<accession>A0A1G8NC84</accession>
<dbReference type="AlphaFoldDB" id="A0A1G8NC84"/>
<dbReference type="Proteomes" id="UP000198606">
    <property type="component" value="Unassembled WGS sequence"/>
</dbReference>
<proteinExistence type="predicted"/>
<organism evidence="1 2">
    <name type="scientific">Phytopseudomonas flavescens</name>
    <dbReference type="NCBI Taxonomy" id="29435"/>
    <lineage>
        <taxon>Bacteria</taxon>
        <taxon>Pseudomonadati</taxon>
        <taxon>Pseudomonadota</taxon>
        <taxon>Gammaproteobacteria</taxon>
        <taxon>Pseudomonadales</taxon>
        <taxon>Pseudomonadaceae</taxon>
        <taxon>Phytopseudomonas</taxon>
    </lineage>
</organism>